<proteinExistence type="inferred from homology"/>
<dbReference type="InterPro" id="IPR029056">
    <property type="entry name" value="Ribokinase-like"/>
</dbReference>
<dbReference type="PROSITE" id="PS00584">
    <property type="entry name" value="PFKB_KINASES_2"/>
    <property type="match status" value="1"/>
</dbReference>
<evidence type="ECO:0000313" key="6">
    <source>
        <dbReference type="EMBL" id="PIY62821.1"/>
    </source>
</evidence>
<dbReference type="Pfam" id="PF00294">
    <property type="entry name" value="PfkB"/>
    <property type="match status" value="1"/>
</dbReference>
<accession>A0A2M7QAA4</accession>
<dbReference type="GO" id="GO:0006796">
    <property type="term" value="P:phosphate-containing compound metabolic process"/>
    <property type="evidence" value="ECO:0007669"/>
    <property type="project" value="UniProtKB-ARBA"/>
</dbReference>
<evidence type="ECO:0000259" key="5">
    <source>
        <dbReference type="Pfam" id="PF00294"/>
    </source>
</evidence>
<dbReference type="InterPro" id="IPR002173">
    <property type="entry name" value="Carboh/pur_kinase_PfkB_CS"/>
</dbReference>
<sequence>MFDVITIGSATYDVFIRSASLEASEPKTETCLPIGAKIDIDELAFGTGGGATNAAATLSRLGLDVATICSVGRDVHGQEIVSTLRADDVSVKFVQQTEDDLTGYSVIILAGSGERTVLVHRGAAGKIDADRIPWPKLGAKWFYITSLGGDLDLLKRIIDRAEVVDAKVSFNPGNTELKSGFAELEPLLRRIDILNLNREEAAELAGLDRTDLSGIVAKLRNLPKMTLLVTDGLGGAYATEGADSWHCEIVDVPRINTTGAGDAFGSGFVAGLMRLNGVRTALAVGMLNAAGLVQQTGAKRGLLEKFPTKDEIAQVVIKPWN</sequence>
<comment type="similarity">
    <text evidence="1 4">Belongs to the carbohydrate kinase PfkB family.</text>
</comment>
<dbReference type="EMBL" id="PFLC01000027">
    <property type="protein sequence ID" value="PIY62821.1"/>
    <property type="molecule type" value="Genomic_DNA"/>
</dbReference>
<protein>
    <recommendedName>
        <fullName evidence="5">Carbohydrate kinase PfkB domain-containing protein</fullName>
    </recommendedName>
</protein>
<dbReference type="GO" id="GO:0016301">
    <property type="term" value="F:kinase activity"/>
    <property type="evidence" value="ECO:0007669"/>
    <property type="project" value="UniProtKB-KW"/>
</dbReference>
<evidence type="ECO:0000256" key="4">
    <source>
        <dbReference type="RuleBase" id="RU003704"/>
    </source>
</evidence>
<dbReference type="Proteomes" id="UP000230973">
    <property type="component" value="Unassembled WGS sequence"/>
</dbReference>
<gene>
    <name evidence="6" type="ORF">COY93_02385</name>
</gene>
<keyword evidence="3 4" id="KW-0418">Kinase</keyword>
<evidence type="ECO:0000313" key="7">
    <source>
        <dbReference type="Proteomes" id="UP000230973"/>
    </source>
</evidence>
<dbReference type="InterPro" id="IPR011611">
    <property type="entry name" value="PfkB_dom"/>
</dbReference>
<comment type="caution">
    <text evidence="6">The sequence shown here is derived from an EMBL/GenBank/DDBJ whole genome shotgun (WGS) entry which is preliminary data.</text>
</comment>
<dbReference type="PANTHER" id="PTHR10584:SF166">
    <property type="entry name" value="RIBOKINASE"/>
    <property type="match status" value="1"/>
</dbReference>
<feature type="domain" description="Carbohydrate kinase PfkB" evidence="5">
    <location>
        <begin position="5"/>
        <end position="300"/>
    </location>
</feature>
<dbReference type="PRINTS" id="PR00990">
    <property type="entry name" value="RIBOKINASE"/>
</dbReference>
<evidence type="ECO:0000256" key="3">
    <source>
        <dbReference type="ARBA" id="ARBA00022777"/>
    </source>
</evidence>
<dbReference type="AlphaFoldDB" id="A0A2M7QAA4"/>
<dbReference type="InterPro" id="IPR002139">
    <property type="entry name" value="Ribo/fructo_kinase"/>
</dbReference>
<reference evidence="7" key="1">
    <citation type="submission" date="2017-09" db="EMBL/GenBank/DDBJ databases">
        <title>Depth-based differentiation of microbial function through sediment-hosted aquifers and enrichment of novel symbionts in the deep terrestrial subsurface.</title>
        <authorList>
            <person name="Probst A.J."/>
            <person name="Ladd B."/>
            <person name="Jarett J.K."/>
            <person name="Geller-Mcgrath D.E."/>
            <person name="Sieber C.M.K."/>
            <person name="Emerson J.B."/>
            <person name="Anantharaman K."/>
            <person name="Thomas B.C."/>
            <person name="Malmstrom R."/>
            <person name="Stieglmeier M."/>
            <person name="Klingl A."/>
            <person name="Woyke T."/>
            <person name="Ryan C.M."/>
            <person name="Banfield J.F."/>
        </authorList>
    </citation>
    <scope>NUCLEOTIDE SEQUENCE [LARGE SCALE GENOMIC DNA]</scope>
</reference>
<evidence type="ECO:0000256" key="2">
    <source>
        <dbReference type="ARBA" id="ARBA00022679"/>
    </source>
</evidence>
<keyword evidence="2 4" id="KW-0808">Transferase</keyword>
<dbReference type="Gene3D" id="3.40.1190.20">
    <property type="match status" value="1"/>
</dbReference>
<name>A0A2M7QAA4_9BACT</name>
<dbReference type="PANTHER" id="PTHR10584">
    <property type="entry name" value="SUGAR KINASE"/>
    <property type="match status" value="1"/>
</dbReference>
<organism evidence="6 7">
    <name type="scientific">Candidatus Uhrbacteria bacterium CG_4_10_14_0_8_um_filter_58_22</name>
    <dbReference type="NCBI Taxonomy" id="1975029"/>
    <lineage>
        <taxon>Bacteria</taxon>
        <taxon>Candidatus Uhriibacteriota</taxon>
    </lineage>
</organism>
<dbReference type="SUPFAM" id="SSF53613">
    <property type="entry name" value="Ribokinase-like"/>
    <property type="match status" value="1"/>
</dbReference>
<evidence type="ECO:0000256" key="1">
    <source>
        <dbReference type="ARBA" id="ARBA00010688"/>
    </source>
</evidence>